<protein>
    <recommendedName>
        <fullName evidence="4">Putative zinc-finger domain-containing protein</fullName>
    </recommendedName>
</protein>
<keyword evidence="3" id="KW-0812">Transmembrane</keyword>
<evidence type="ECO:0000259" key="4">
    <source>
        <dbReference type="Pfam" id="PF13490"/>
    </source>
</evidence>
<feature type="transmembrane region" description="Helical" evidence="3">
    <location>
        <begin position="176"/>
        <end position="199"/>
    </location>
</feature>
<dbReference type="OrthoDB" id="3393311at2"/>
<feature type="transmembrane region" description="Helical" evidence="3">
    <location>
        <begin position="270"/>
        <end position="288"/>
    </location>
</feature>
<feature type="transmembrane region" description="Helical" evidence="3">
    <location>
        <begin position="134"/>
        <end position="156"/>
    </location>
</feature>
<dbReference type="EMBL" id="RBAN01000004">
    <property type="protein sequence ID" value="RKN52964.1"/>
    <property type="molecule type" value="Genomic_DNA"/>
</dbReference>
<feature type="transmembrane region" description="Helical" evidence="3">
    <location>
        <begin position="205"/>
        <end position="223"/>
    </location>
</feature>
<sequence length="297" mass="30153">MRHPTGQLAEYVAGTLPARDAAAVAAHLPRCPACRQEVAGWQHLADGVRARMAPAPAAVLAAVRRRLAAPNAAGSVAAPPVYRAVPGARPLARAAGLLAHQWRLVGWRVWAVSAVVLVAGMALAGWVSVPAQPVLAVVVPLVGALAVASACGGDALNDELIRATPTSVRTVLLARLTLVLAAVFVAALAGSLVLSLAGAGGPGRLLAAWLGPMVLLSAVSFAFSVIWRPAVGLSAALAVWALRALMAAGHADPAVAGAVEAMWRTSWPPLVTAGALVAGVLAIVPRLASMRTVQIRS</sequence>
<evidence type="ECO:0000256" key="2">
    <source>
        <dbReference type="ARBA" id="ARBA00023163"/>
    </source>
</evidence>
<feature type="domain" description="Putative zinc-finger" evidence="4">
    <location>
        <begin position="7"/>
        <end position="35"/>
    </location>
</feature>
<feature type="transmembrane region" description="Helical" evidence="3">
    <location>
        <begin position="109"/>
        <end position="128"/>
    </location>
</feature>
<keyword evidence="3" id="KW-0472">Membrane</keyword>
<evidence type="ECO:0000256" key="3">
    <source>
        <dbReference type="SAM" id="Phobius"/>
    </source>
</evidence>
<comment type="caution">
    <text evidence="5">The sequence shown here is derived from an EMBL/GenBank/DDBJ whole genome shotgun (WGS) entry which is preliminary data.</text>
</comment>
<reference evidence="5 6" key="1">
    <citation type="journal article" date="2015" name="Int. J. Syst. Evol. Microbiol.">
        <title>Micromonospora costi sp. nov., isolated from a leaf of Costus speciosus.</title>
        <authorList>
            <person name="Thawai C."/>
        </authorList>
    </citation>
    <scope>NUCLEOTIDE SEQUENCE [LARGE SCALE GENOMIC DNA]</scope>
    <source>
        <strain evidence="5 6">CS1-12</strain>
    </source>
</reference>
<dbReference type="InterPro" id="IPR027383">
    <property type="entry name" value="Znf_put"/>
</dbReference>
<evidence type="ECO:0000256" key="1">
    <source>
        <dbReference type="ARBA" id="ARBA00023015"/>
    </source>
</evidence>
<dbReference type="InterPro" id="IPR041916">
    <property type="entry name" value="Anti_sigma_zinc_sf"/>
</dbReference>
<organism evidence="5 6">
    <name type="scientific">Micromonospora costi</name>
    <dbReference type="NCBI Taxonomy" id="1530042"/>
    <lineage>
        <taxon>Bacteria</taxon>
        <taxon>Bacillati</taxon>
        <taxon>Actinomycetota</taxon>
        <taxon>Actinomycetes</taxon>
        <taxon>Micromonosporales</taxon>
        <taxon>Micromonosporaceae</taxon>
        <taxon>Micromonospora</taxon>
    </lineage>
</organism>
<keyword evidence="1" id="KW-0805">Transcription regulation</keyword>
<evidence type="ECO:0000313" key="5">
    <source>
        <dbReference type="EMBL" id="RKN52964.1"/>
    </source>
</evidence>
<accession>A0A3A9ZY29</accession>
<keyword evidence="3" id="KW-1133">Transmembrane helix</keyword>
<dbReference type="Gene3D" id="1.10.10.1320">
    <property type="entry name" value="Anti-sigma factor, zinc-finger domain"/>
    <property type="match status" value="1"/>
</dbReference>
<dbReference type="Proteomes" id="UP000279968">
    <property type="component" value="Unassembled WGS sequence"/>
</dbReference>
<proteinExistence type="predicted"/>
<keyword evidence="6" id="KW-1185">Reference proteome</keyword>
<dbReference type="RefSeq" id="WP_120781871.1">
    <property type="nucleotide sequence ID" value="NZ_JBHLUP010000002.1"/>
</dbReference>
<evidence type="ECO:0000313" key="6">
    <source>
        <dbReference type="Proteomes" id="UP000279968"/>
    </source>
</evidence>
<keyword evidence="2" id="KW-0804">Transcription</keyword>
<dbReference type="Pfam" id="PF13490">
    <property type="entry name" value="zf-HC2"/>
    <property type="match status" value="1"/>
</dbReference>
<gene>
    <name evidence="5" type="ORF">D7193_24515</name>
</gene>
<dbReference type="AlphaFoldDB" id="A0A3A9ZY29"/>
<feature type="transmembrane region" description="Helical" evidence="3">
    <location>
        <begin position="230"/>
        <end position="250"/>
    </location>
</feature>
<name>A0A3A9ZY29_9ACTN</name>